<dbReference type="PROSITE" id="PS50928">
    <property type="entry name" value="ABC_TM1"/>
    <property type="match status" value="1"/>
</dbReference>
<dbReference type="InterPro" id="IPR000515">
    <property type="entry name" value="MetI-like"/>
</dbReference>
<protein>
    <submittedName>
        <fullName evidence="9">ABC transporter permease</fullName>
    </submittedName>
</protein>
<dbReference type="GO" id="GO:0005886">
    <property type="term" value="C:plasma membrane"/>
    <property type="evidence" value="ECO:0007669"/>
    <property type="project" value="UniProtKB-SubCell"/>
</dbReference>
<keyword evidence="6 7" id="KW-0472">Membrane</keyword>
<name>A0A545TY19_9PROT</name>
<dbReference type="AlphaFoldDB" id="A0A545TY19"/>
<reference evidence="9 10" key="1">
    <citation type="submission" date="2019-06" db="EMBL/GenBank/DDBJ databases">
        <title>Whole genome sequence for Rhodospirillaceae sp. R148.</title>
        <authorList>
            <person name="Wang G."/>
        </authorList>
    </citation>
    <scope>NUCLEOTIDE SEQUENCE [LARGE SCALE GENOMIC DNA]</scope>
    <source>
        <strain evidence="9 10">R148</strain>
    </source>
</reference>
<evidence type="ECO:0000259" key="8">
    <source>
        <dbReference type="PROSITE" id="PS50928"/>
    </source>
</evidence>
<dbReference type="GO" id="GO:0055085">
    <property type="term" value="P:transmembrane transport"/>
    <property type="evidence" value="ECO:0007669"/>
    <property type="project" value="InterPro"/>
</dbReference>
<dbReference type="EMBL" id="VHSH01000002">
    <property type="protein sequence ID" value="TQV82116.1"/>
    <property type="molecule type" value="Genomic_DNA"/>
</dbReference>
<evidence type="ECO:0000256" key="7">
    <source>
        <dbReference type="RuleBase" id="RU363032"/>
    </source>
</evidence>
<feature type="transmembrane region" description="Helical" evidence="7">
    <location>
        <begin position="117"/>
        <end position="142"/>
    </location>
</feature>
<feature type="domain" description="ABC transmembrane type-1" evidence="8">
    <location>
        <begin position="115"/>
        <end position="305"/>
    </location>
</feature>
<dbReference type="Pfam" id="PF00528">
    <property type="entry name" value="BPD_transp_1"/>
    <property type="match status" value="1"/>
</dbReference>
<feature type="transmembrane region" description="Helical" evidence="7">
    <location>
        <begin position="228"/>
        <end position="249"/>
    </location>
</feature>
<gene>
    <name evidence="9" type="ORF">FKG95_07785</name>
</gene>
<comment type="subcellular location">
    <subcellularLocation>
        <location evidence="1 7">Cell membrane</location>
        <topology evidence="1 7">Multi-pass membrane protein</topology>
    </subcellularLocation>
</comment>
<dbReference type="SUPFAM" id="SSF161098">
    <property type="entry name" value="MetI-like"/>
    <property type="match status" value="1"/>
</dbReference>
<dbReference type="PANTHER" id="PTHR43386">
    <property type="entry name" value="OLIGOPEPTIDE TRANSPORT SYSTEM PERMEASE PROTEIN APPC"/>
    <property type="match status" value="1"/>
</dbReference>
<dbReference type="RefSeq" id="WP_142895746.1">
    <property type="nucleotide sequence ID" value="NZ_ML660053.1"/>
</dbReference>
<feature type="transmembrane region" description="Helical" evidence="7">
    <location>
        <begin position="284"/>
        <end position="305"/>
    </location>
</feature>
<keyword evidence="5 7" id="KW-1133">Transmembrane helix</keyword>
<dbReference type="OrthoDB" id="9766870at2"/>
<dbReference type="Proteomes" id="UP000315252">
    <property type="component" value="Unassembled WGS sequence"/>
</dbReference>
<organism evidence="9 10">
    <name type="scientific">Denitrobaculum tricleocarpae</name>
    <dbReference type="NCBI Taxonomy" id="2591009"/>
    <lineage>
        <taxon>Bacteria</taxon>
        <taxon>Pseudomonadati</taxon>
        <taxon>Pseudomonadota</taxon>
        <taxon>Alphaproteobacteria</taxon>
        <taxon>Rhodospirillales</taxon>
        <taxon>Rhodospirillaceae</taxon>
        <taxon>Denitrobaculum</taxon>
    </lineage>
</organism>
<dbReference type="InterPro" id="IPR035906">
    <property type="entry name" value="MetI-like_sf"/>
</dbReference>
<evidence type="ECO:0000256" key="4">
    <source>
        <dbReference type="ARBA" id="ARBA00022692"/>
    </source>
</evidence>
<evidence type="ECO:0000256" key="5">
    <source>
        <dbReference type="ARBA" id="ARBA00022989"/>
    </source>
</evidence>
<evidence type="ECO:0000256" key="3">
    <source>
        <dbReference type="ARBA" id="ARBA00022475"/>
    </source>
</evidence>
<dbReference type="PANTHER" id="PTHR43386:SF26">
    <property type="entry name" value="ABC TRANSPORTER PERMEASE PROTEIN"/>
    <property type="match status" value="1"/>
</dbReference>
<keyword evidence="2 7" id="KW-0813">Transport</keyword>
<feature type="transmembrane region" description="Helical" evidence="7">
    <location>
        <begin position="45"/>
        <end position="66"/>
    </location>
</feature>
<dbReference type="Gene3D" id="1.10.3720.10">
    <property type="entry name" value="MetI-like"/>
    <property type="match status" value="1"/>
</dbReference>
<evidence type="ECO:0000256" key="6">
    <source>
        <dbReference type="ARBA" id="ARBA00023136"/>
    </source>
</evidence>
<comment type="caution">
    <text evidence="9">The sequence shown here is derived from an EMBL/GenBank/DDBJ whole genome shotgun (WGS) entry which is preliminary data.</text>
</comment>
<accession>A0A545TY19</accession>
<keyword evidence="10" id="KW-1185">Reference proteome</keyword>
<keyword evidence="4 7" id="KW-0812">Transmembrane</keyword>
<evidence type="ECO:0000256" key="1">
    <source>
        <dbReference type="ARBA" id="ARBA00004651"/>
    </source>
</evidence>
<keyword evidence="3" id="KW-1003">Cell membrane</keyword>
<dbReference type="InterPro" id="IPR025966">
    <property type="entry name" value="OppC_N"/>
</dbReference>
<evidence type="ECO:0000313" key="9">
    <source>
        <dbReference type="EMBL" id="TQV82116.1"/>
    </source>
</evidence>
<dbReference type="InterPro" id="IPR050366">
    <property type="entry name" value="BP-dependent_transpt_permease"/>
</dbReference>
<dbReference type="CDD" id="cd06261">
    <property type="entry name" value="TM_PBP2"/>
    <property type="match status" value="1"/>
</dbReference>
<evidence type="ECO:0000256" key="2">
    <source>
        <dbReference type="ARBA" id="ARBA00022448"/>
    </source>
</evidence>
<comment type="similarity">
    <text evidence="7">Belongs to the binding-protein-dependent transport system permease family.</text>
</comment>
<proteinExistence type="inferred from homology"/>
<dbReference type="Pfam" id="PF12911">
    <property type="entry name" value="OppC_N"/>
    <property type="match status" value="1"/>
</dbReference>
<evidence type="ECO:0000313" key="10">
    <source>
        <dbReference type="Proteomes" id="UP000315252"/>
    </source>
</evidence>
<sequence>MSSEATSNITGADGDPQIAAELAETGLIVETPFKRFVSEFLESRVAMGALLTLAAIVLAAILAPFITPQNPYDLGQVDIMDGRLPPGSEAFAEYTMWLGSDGAGRDLFSAILYGLRISLAVGVTSGLIAIAIGMSVGLLAAYVGGRVEAFIMRIVDLQLSFPAALVALMLVALLGKGIDKIILALVVAQWAYYARTVRGSALVERSKEYVEAAASLGLSHARIMFRHILPNCLAPLIVVGTIQTAHAIALEATLSFLGVGLPQTEPSLGVLIANGFEYMLSGKYWISVFPGVALLITIVSINLVGDQLRDVLNPRLKR</sequence>